<dbReference type="AlphaFoldDB" id="A0A6P5XW49"/>
<dbReference type="GeneID" id="111286628"/>
<accession>A0A6P5XW49</accession>
<dbReference type="RefSeq" id="XP_022732429.1">
    <property type="nucleotide sequence ID" value="XM_022876694.1"/>
</dbReference>
<evidence type="ECO:0000313" key="1">
    <source>
        <dbReference type="Proteomes" id="UP000515121"/>
    </source>
</evidence>
<dbReference type="PANTHER" id="PTHR12072:SF4">
    <property type="entry name" value="CWF19-LIKE PROTEIN 1"/>
    <property type="match status" value="1"/>
</dbReference>
<dbReference type="GO" id="GO:0000398">
    <property type="term" value="P:mRNA splicing, via spliceosome"/>
    <property type="evidence" value="ECO:0007669"/>
    <property type="project" value="TreeGrafter"/>
</dbReference>
<organism evidence="1 2">
    <name type="scientific">Durio zibethinus</name>
    <name type="common">Durian</name>
    <dbReference type="NCBI Taxonomy" id="66656"/>
    <lineage>
        <taxon>Eukaryota</taxon>
        <taxon>Viridiplantae</taxon>
        <taxon>Streptophyta</taxon>
        <taxon>Embryophyta</taxon>
        <taxon>Tracheophyta</taxon>
        <taxon>Spermatophyta</taxon>
        <taxon>Magnoliopsida</taxon>
        <taxon>eudicotyledons</taxon>
        <taxon>Gunneridae</taxon>
        <taxon>Pentapetalae</taxon>
        <taxon>rosids</taxon>
        <taxon>malvids</taxon>
        <taxon>Malvales</taxon>
        <taxon>Malvaceae</taxon>
        <taxon>Helicteroideae</taxon>
        <taxon>Durio</taxon>
    </lineage>
</organism>
<proteinExistence type="predicted"/>
<dbReference type="OrthoDB" id="444325at2759"/>
<sequence length="243" mass="26686">MDGFNVCDHLFWLKGSGKFTIHGCSFEFLSFNNEWPSGVTNRATASDIPAGILDSSGSDSTVSQLVAEIKPRYHIAGNKGAFYAREPYANVDAVHVTRFLGLASVGNKEKQCLVQFPVLCLALSSFLRVHASLQGTHQRKEKKRKEDSTALYFLSGRISASTPQKVLHALSPTLSSAMSAAEISVKPPNATISPYTLADQVDRPKEATKRASDNVLDSQYWRYDVSQKHGMVMVIRCVLVKCS</sequence>
<reference evidence="2" key="1">
    <citation type="submission" date="2025-08" db="UniProtKB">
        <authorList>
            <consortium name="RefSeq"/>
        </authorList>
    </citation>
    <scope>IDENTIFICATION</scope>
    <source>
        <tissue evidence="2">Fruit stalk</tissue>
    </source>
</reference>
<name>A0A6P5XW49_DURZI</name>
<dbReference type="InterPro" id="IPR040194">
    <property type="entry name" value="Cwf19-like"/>
</dbReference>
<evidence type="ECO:0000313" key="2">
    <source>
        <dbReference type="RefSeq" id="XP_022732429.1"/>
    </source>
</evidence>
<dbReference type="PANTHER" id="PTHR12072">
    <property type="entry name" value="CWF19, CELL CYCLE CONTROL PROTEIN"/>
    <property type="match status" value="1"/>
</dbReference>
<dbReference type="KEGG" id="dzi:111286628"/>
<keyword evidence="1" id="KW-1185">Reference proteome</keyword>
<dbReference type="Proteomes" id="UP000515121">
    <property type="component" value="Unplaced"/>
</dbReference>
<dbReference type="GO" id="GO:0071014">
    <property type="term" value="C:post-mRNA release spliceosomal complex"/>
    <property type="evidence" value="ECO:0007669"/>
    <property type="project" value="TreeGrafter"/>
</dbReference>
<protein>
    <submittedName>
        <fullName evidence="2">Zinc finger CCCH domain-containing protein 64-like isoform X1</fullName>
    </submittedName>
</protein>
<gene>
    <name evidence="2" type="primary">LOC111286628</name>
</gene>
<dbReference type="GO" id="GO:0061632">
    <property type="term" value="F:RNA lariat debranching enzyme activator activity"/>
    <property type="evidence" value="ECO:0007669"/>
    <property type="project" value="TreeGrafter"/>
</dbReference>